<gene>
    <name evidence="2" type="ORF">HXM71_07280</name>
</gene>
<accession>A0A930HB13</accession>
<comment type="caution">
    <text evidence="2">The sequence shown here is derived from an EMBL/GenBank/DDBJ whole genome shotgun (WGS) entry which is preliminary data.</text>
</comment>
<dbReference type="Proteomes" id="UP000722050">
    <property type="component" value="Unassembled WGS sequence"/>
</dbReference>
<dbReference type="AlphaFoldDB" id="A0A930HB13"/>
<reference evidence="2" key="1">
    <citation type="submission" date="2020-04" db="EMBL/GenBank/DDBJ databases">
        <title>Deep metagenomics examines the oral microbiome during advanced dental caries in children, revealing novel taxa and co-occurrences with host molecules.</title>
        <authorList>
            <person name="Baker J.L."/>
            <person name="Morton J.T."/>
            <person name="Dinis M."/>
            <person name="Alvarez R."/>
            <person name="Tran N.C."/>
            <person name="Knight R."/>
            <person name="Edlund A."/>
        </authorList>
    </citation>
    <scope>NUCLEOTIDE SEQUENCE</scope>
    <source>
        <strain evidence="2">JCVI_24_bin.8</strain>
    </source>
</reference>
<evidence type="ECO:0000313" key="2">
    <source>
        <dbReference type="EMBL" id="MBF1352896.1"/>
    </source>
</evidence>
<evidence type="ECO:0000256" key="1">
    <source>
        <dbReference type="SAM" id="Coils"/>
    </source>
</evidence>
<sequence length="323" mass="37839">MSVLYSPELADKLNKCVAQKVDKCLFLICNYNPESLKIYSDDAKFMHGVMNLYKLFIDASICNNLGTLKKKYSLSFDYKSFKDILGVIQSFRTYLGHNEDYRNGYEEDKKYVEKWFSRVLGKESPETAEQYKLAVEELIKYGAKSILILNSFVEEVSKHVRKQEIIEDWKKLIFDFYKRPNSKNIVKGSLKLVYQSKQGTLTSYPEVDIALWAKSMLFYPEKSQIDTINSLIRENKLPSDTLKKLSKQIEDNKEKIEQKRKSISDYLNKSQDDLKAYDYLDYYTRIFPEKIIERFNAGDIISLLPQDVVQQIIENDFADIPVR</sequence>
<organism evidence="2 3">
    <name type="scientific">Mogibacterium diversum</name>
    <dbReference type="NCBI Taxonomy" id="114527"/>
    <lineage>
        <taxon>Bacteria</taxon>
        <taxon>Bacillati</taxon>
        <taxon>Bacillota</taxon>
        <taxon>Clostridia</taxon>
        <taxon>Peptostreptococcales</taxon>
        <taxon>Anaerovoracaceae</taxon>
        <taxon>Mogibacterium</taxon>
    </lineage>
</organism>
<feature type="coiled-coil region" evidence="1">
    <location>
        <begin position="239"/>
        <end position="269"/>
    </location>
</feature>
<name>A0A930HB13_9FIRM</name>
<keyword evidence="1" id="KW-0175">Coiled coil</keyword>
<dbReference type="EMBL" id="JABZQH010000322">
    <property type="protein sequence ID" value="MBF1352896.1"/>
    <property type="molecule type" value="Genomic_DNA"/>
</dbReference>
<evidence type="ECO:0000313" key="3">
    <source>
        <dbReference type="Proteomes" id="UP000722050"/>
    </source>
</evidence>
<protein>
    <submittedName>
        <fullName evidence="2">Uncharacterized protein</fullName>
    </submittedName>
</protein>
<proteinExistence type="predicted"/>